<dbReference type="InterPro" id="IPR001952">
    <property type="entry name" value="Alkaline_phosphatase"/>
</dbReference>
<keyword evidence="4 9" id="KW-0479">Metal-binding</keyword>
<comment type="caution">
    <text evidence="12">The sequence shown here is derived from an EMBL/GenBank/DDBJ whole genome shotgun (WGS) entry which is preliminary data.</text>
</comment>
<feature type="binding site" evidence="9">
    <location>
        <position position="441"/>
    </location>
    <ligand>
        <name>Zn(2+)</name>
        <dbReference type="ChEBI" id="CHEBI:29105"/>
        <label>2</label>
    </ligand>
</feature>
<dbReference type="Gene3D" id="1.10.1200.140">
    <property type="entry name" value="Alkaline phosphatase, crown domain"/>
    <property type="match status" value="1"/>
</dbReference>
<reference evidence="12 13" key="2">
    <citation type="submission" date="2021-10" db="EMBL/GenBank/DDBJ databases">
        <authorList>
            <person name="Piombo E."/>
        </authorList>
    </citation>
    <scope>NUCLEOTIDE SEQUENCE [LARGE SCALE GENOMIC DNA]</scope>
</reference>
<evidence type="ECO:0000256" key="8">
    <source>
        <dbReference type="PIRSR" id="PIRSR601952-1"/>
    </source>
</evidence>
<feature type="binding site" evidence="9">
    <location>
        <position position="309"/>
    </location>
    <ligand>
        <name>Zn(2+)</name>
        <dbReference type="ChEBI" id="CHEBI:29105"/>
        <label>2</label>
    </ligand>
</feature>
<feature type="binding site" evidence="9">
    <location>
        <position position="304"/>
    </location>
    <ligand>
        <name>Mg(2+)</name>
        <dbReference type="ChEBI" id="CHEBI:18420"/>
    </ligand>
</feature>
<dbReference type="Pfam" id="PF00245">
    <property type="entry name" value="Alk_phosphatase"/>
    <property type="match status" value="1"/>
</dbReference>
<evidence type="ECO:0000256" key="4">
    <source>
        <dbReference type="ARBA" id="ARBA00022723"/>
    </source>
</evidence>
<keyword evidence="6 9" id="KW-0862">Zinc</keyword>
<feature type="binding site" evidence="9">
    <location>
        <position position="352"/>
    </location>
    <ligand>
        <name>Zn(2+)</name>
        <dbReference type="ChEBI" id="CHEBI:29105"/>
        <label>2</label>
    </ligand>
</feature>
<name>A0A9N9ZHL3_9HYPO</name>
<comment type="cofactor">
    <cofactor evidence="9">
        <name>Mg(2+)</name>
        <dbReference type="ChEBI" id="CHEBI:18420"/>
    </cofactor>
    <text evidence="9">Binds 1 Mg(2+) ion.</text>
</comment>
<evidence type="ECO:0000256" key="3">
    <source>
        <dbReference type="ARBA" id="ARBA00022553"/>
    </source>
</evidence>
<dbReference type="EC" id="3.1.3.1" evidence="2 11"/>
<keyword evidence="7 9" id="KW-0460">Magnesium</keyword>
<feature type="binding site" evidence="9">
    <location>
        <position position="159"/>
    </location>
    <ligand>
        <name>Mg(2+)</name>
        <dbReference type="ChEBI" id="CHEBI:18420"/>
    </ligand>
</feature>
<evidence type="ECO:0000256" key="9">
    <source>
        <dbReference type="PIRSR" id="PIRSR601952-2"/>
    </source>
</evidence>
<comment type="similarity">
    <text evidence="1 10">Belongs to the alkaline phosphatase family.</text>
</comment>
<dbReference type="GO" id="GO:0046872">
    <property type="term" value="F:metal ion binding"/>
    <property type="evidence" value="ECO:0007669"/>
    <property type="project" value="UniProtKB-KW"/>
</dbReference>
<dbReference type="PRINTS" id="PR00113">
    <property type="entry name" value="ALKPHPHTASE"/>
</dbReference>
<dbReference type="GO" id="GO:0000329">
    <property type="term" value="C:fungal-type vacuole membrane"/>
    <property type="evidence" value="ECO:0007669"/>
    <property type="project" value="TreeGrafter"/>
</dbReference>
<evidence type="ECO:0000256" key="1">
    <source>
        <dbReference type="ARBA" id="ARBA00005984"/>
    </source>
</evidence>
<keyword evidence="3" id="KW-0597">Phosphoprotein</keyword>
<dbReference type="PANTHER" id="PTHR11596">
    <property type="entry name" value="ALKALINE PHOSPHATASE"/>
    <property type="match status" value="1"/>
</dbReference>
<dbReference type="Proteomes" id="UP000775872">
    <property type="component" value="Unassembled WGS sequence"/>
</dbReference>
<dbReference type="InterPro" id="IPR018299">
    <property type="entry name" value="Alkaline_phosphatase_AS"/>
</dbReference>
<dbReference type="SMART" id="SM00098">
    <property type="entry name" value="alkPPc"/>
    <property type="match status" value="1"/>
</dbReference>
<dbReference type="InterPro" id="IPR017850">
    <property type="entry name" value="Alkaline_phosphatase_core_sf"/>
</dbReference>
<keyword evidence="13" id="KW-1185">Reference proteome</keyword>
<proteinExistence type="inferred from homology"/>
<evidence type="ECO:0000313" key="12">
    <source>
        <dbReference type="EMBL" id="CAH0056627.1"/>
    </source>
</evidence>
<gene>
    <name evidence="12" type="ORF">CSOL1703_00006572</name>
</gene>
<reference evidence="13" key="1">
    <citation type="submission" date="2019-06" db="EMBL/GenBank/DDBJ databases">
        <authorList>
            <person name="Broberg M."/>
        </authorList>
    </citation>
    <scope>NUCLEOTIDE SEQUENCE [LARGE SCALE GENOMIC DNA]</scope>
</reference>
<evidence type="ECO:0000256" key="5">
    <source>
        <dbReference type="ARBA" id="ARBA00022801"/>
    </source>
</evidence>
<dbReference type="PROSITE" id="PS00123">
    <property type="entry name" value="ALKALINE_PHOSPHATASE"/>
    <property type="match status" value="1"/>
</dbReference>
<evidence type="ECO:0000256" key="2">
    <source>
        <dbReference type="ARBA" id="ARBA00012647"/>
    </source>
</evidence>
<dbReference type="CDD" id="cd16012">
    <property type="entry name" value="ALP"/>
    <property type="match status" value="1"/>
</dbReference>
<sequence length="495" mass="53518">MKASAALAGTFATLTLGATQPKSLIFIGPDGFGGSGQTLARTYVSLTEGESTPGAPSIKDLPGDLLVCIQALWSIDLHHGQDAYSLLQKPVGNVRTHSSNSLVTDSAAAGTALATGFKTQNGMIGVQPDGSLVGNILEAAKLNGYRTAIVVTSTANHATPASFSAHITSRNDYDGIAAQQLGYSHPLNQSVDILMGGGRCYYKPKSDSGSCRGDDVDLIKFAREKGYYVAQNRSQFDDLELGLGSIRLPFVGLFNDDQLSYEVDRKAQAEDVREPSLSEMTTTALNALHRATSSKKKGYFMLIEASRIDHAAHDHDSGAHLWDTLEYNQVLDIVKTWIDDHPDTAMMSVADHETGGLTLPSGYDPRRLKDVKQSAAHLRGLWDKYDGDDRRHFLVREILPAYALSDATDDEIEPILAGNFIANLAKFLNGRIGVEWSTGGHTAVDTVLYSYGAGEMGDELKKTLAGHWDNTDIPRLMEKALQVSMDEVTELLRAA</sequence>
<evidence type="ECO:0000256" key="6">
    <source>
        <dbReference type="ARBA" id="ARBA00022833"/>
    </source>
</evidence>
<feature type="binding site" evidence="9">
    <location>
        <position position="313"/>
    </location>
    <ligand>
        <name>Zn(2+)</name>
        <dbReference type="ChEBI" id="CHEBI:29105"/>
        <label>2</label>
    </ligand>
</feature>
<protein>
    <recommendedName>
        <fullName evidence="2 11">Alkaline phosphatase</fullName>
        <ecNumber evidence="2 11">3.1.3.1</ecNumber>
    </recommendedName>
</protein>
<evidence type="ECO:0000313" key="13">
    <source>
        <dbReference type="Proteomes" id="UP000775872"/>
    </source>
</evidence>
<evidence type="ECO:0000256" key="10">
    <source>
        <dbReference type="RuleBase" id="RU003946"/>
    </source>
</evidence>
<dbReference type="GO" id="GO:0004035">
    <property type="term" value="F:alkaline phosphatase activity"/>
    <property type="evidence" value="ECO:0007669"/>
    <property type="project" value="UniProtKB-EC"/>
</dbReference>
<dbReference type="SUPFAM" id="SSF53649">
    <property type="entry name" value="Alkaline phosphatase-like"/>
    <property type="match status" value="1"/>
</dbReference>
<comment type="cofactor">
    <cofactor evidence="9">
        <name>Zn(2+)</name>
        <dbReference type="ChEBI" id="CHEBI:29105"/>
    </cofactor>
    <text evidence="9">Binds 2 Zn(2+) ions.</text>
</comment>
<evidence type="ECO:0000256" key="7">
    <source>
        <dbReference type="ARBA" id="ARBA00022842"/>
    </source>
</evidence>
<dbReference type="Gene3D" id="3.40.720.10">
    <property type="entry name" value="Alkaline Phosphatase, subunit A"/>
    <property type="match status" value="1"/>
</dbReference>
<accession>A0A9N9ZHL3</accession>
<comment type="catalytic activity">
    <reaction evidence="11">
        <text>a phosphate monoester + H2O = an alcohol + phosphate</text>
        <dbReference type="Rhea" id="RHEA:15017"/>
        <dbReference type="ChEBI" id="CHEBI:15377"/>
        <dbReference type="ChEBI" id="CHEBI:30879"/>
        <dbReference type="ChEBI" id="CHEBI:43474"/>
        <dbReference type="ChEBI" id="CHEBI:67140"/>
        <dbReference type="EC" id="3.1.3.1"/>
    </reaction>
</comment>
<dbReference type="PANTHER" id="PTHR11596:SF5">
    <property type="entry name" value="ALKALINE PHOSPHATASE"/>
    <property type="match status" value="1"/>
</dbReference>
<dbReference type="AlphaFoldDB" id="A0A9N9ZHL3"/>
<dbReference type="EMBL" id="CABFOC020000063">
    <property type="protein sequence ID" value="CAH0056627.1"/>
    <property type="molecule type" value="Genomic_DNA"/>
</dbReference>
<keyword evidence="5 11" id="KW-0378">Hydrolase</keyword>
<organism evidence="12 13">
    <name type="scientific">Clonostachys solani</name>
    <dbReference type="NCBI Taxonomy" id="160281"/>
    <lineage>
        <taxon>Eukaryota</taxon>
        <taxon>Fungi</taxon>
        <taxon>Dikarya</taxon>
        <taxon>Ascomycota</taxon>
        <taxon>Pezizomycotina</taxon>
        <taxon>Sordariomycetes</taxon>
        <taxon>Hypocreomycetidae</taxon>
        <taxon>Hypocreales</taxon>
        <taxon>Bionectriaceae</taxon>
        <taxon>Clonostachys</taxon>
    </lineage>
</organism>
<feature type="active site" description="Phosphoserine intermediate" evidence="8">
    <location>
        <position position="106"/>
    </location>
</feature>
<feature type="binding site" evidence="9">
    <location>
        <position position="157"/>
    </location>
    <ligand>
        <name>Mg(2+)</name>
        <dbReference type="ChEBI" id="CHEBI:18420"/>
    </ligand>
</feature>
<dbReference type="OrthoDB" id="7392499at2759"/>
<evidence type="ECO:0000256" key="11">
    <source>
        <dbReference type="RuleBase" id="RU003947"/>
    </source>
</evidence>
<dbReference type="InterPro" id="IPR042085">
    <property type="entry name" value="Ap_crown"/>
</dbReference>
<feature type="binding site" evidence="9">
    <location>
        <position position="351"/>
    </location>
    <ligand>
        <name>Zn(2+)</name>
        <dbReference type="ChEBI" id="CHEBI:29105"/>
        <label>2</label>
    </ligand>
</feature>